<evidence type="ECO:0000259" key="7">
    <source>
        <dbReference type="Pfam" id="PF15371"/>
    </source>
</evidence>
<evidence type="ECO:0000256" key="1">
    <source>
        <dbReference type="ARBA" id="ARBA00004167"/>
    </source>
</evidence>
<evidence type="ECO:0000256" key="5">
    <source>
        <dbReference type="ARBA" id="ARBA00035009"/>
    </source>
</evidence>
<feature type="compositionally biased region" description="Basic and acidic residues" evidence="6">
    <location>
        <begin position="250"/>
        <end position="263"/>
    </location>
</feature>
<dbReference type="InterPro" id="IPR027970">
    <property type="entry name" value="SPATA31-like"/>
</dbReference>
<comment type="similarity">
    <text evidence="5">Belongs to the SPATA31 family.</text>
</comment>
<feature type="compositionally biased region" description="Low complexity" evidence="6">
    <location>
        <begin position="217"/>
        <end position="227"/>
    </location>
</feature>
<dbReference type="Proteomes" id="UP000000715">
    <property type="component" value="Unplaced"/>
</dbReference>
<dbReference type="GO" id="GO:0016020">
    <property type="term" value="C:membrane"/>
    <property type="evidence" value="ECO:0007669"/>
    <property type="project" value="UniProtKB-SubCell"/>
</dbReference>
<comment type="subcellular location">
    <subcellularLocation>
        <location evidence="1">Membrane</location>
        <topology evidence="1">Single-pass membrane protein</topology>
    </subcellularLocation>
</comment>
<evidence type="ECO:0000256" key="3">
    <source>
        <dbReference type="ARBA" id="ARBA00022989"/>
    </source>
</evidence>
<dbReference type="OrthoDB" id="9535823at2759"/>
<dbReference type="CTD" id="100129969"/>
<feature type="compositionally biased region" description="Basic and acidic residues" evidence="6">
    <location>
        <begin position="592"/>
        <end position="606"/>
    </location>
</feature>
<feature type="compositionally biased region" description="Basic and acidic residues" evidence="6">
    <location>
        <begin position="271"/>
        <end position="289"/>
    </location>
</feature>
<feature type="region of interest" description="Disordered" evidence="6">
    <location>
        <begin position="203"/>
        <end position="289"/>
    </location>
</feature>
<sequence>MAANAERALGVSIHTGVLLGGGSPHRLRGSPKGQRQGHSGFIHLLKDSLRGGSHTTPQSPHRVVRGPQTRPLGCLPVPAAPAPAYRDRRVRDAGPGLADSTPRTPRRPWPLGSRRAGAKRPEQAARAEHTPTLPTPRPARLRRVRPRETTSAGRWASARPRPPARRGAALWAQLATSRGTEALRNRRRAAAGSDDRWVRVAVGGPDQRPALQRRVFSAVRPPAARSVPARRRRPERGLRGSSRLLSPARRRSEASCHPHLPGERHRRVKQRAKDRTSRARKHSREETEKPWELLSIMKSQGWLPKEGSVRRLLCADPSCPICNAVALEIQQLLAGENTLISPPSSGPSQGSSCLEILSMSSLSLEQSQGSLLSKDLSLPSVTPTKLQLTDQKSLTQSAAQSTSVSLQDHQAELLQRRKGFEVPDVSRDAGARSSSSEEPRISVNQEDKRKSHSECVLEKQEAAEAGLEDKVKHFPHWINPEMKGQGHKESILLSKDETVPKTMTKKVEKTPSLTGHPVRGAKLEKKTEEEGMTFFDAPQSLDNELKEQSLQPRHSWFLCPSRDGSKHCPQLTFATQLENPSHFSALTSAEGTDLHKENTQSRKKEFIGSQSSARP</sequence>
<keyword evidence="2" id="KW-0812">Transmembrane</keyword>
<dbReference type="Pfam" id="PF15371">
    <property type="entry name" value="DUF4599"/>
    <property type="match status" value="1"/>
</dbReference>
<evidence type="ECO:0000256" key="4">
    <source>
        <dbReference type="ARBA" id="ARBA00023136"/>
    </source>
</evidence>
<dbReference type="PANTHER" id="PTHR21859">
    <property type="entry name" value="ACROSOME-SPECIFIC PROTEIN"/>
    <property type="match status" value="1"/>
</dbReference>
<feature type="region of interest" description="Disordered" evidence="6">
    <location>
        <begin position="16"/>
        <end position="166"/>
    </location>
</feature>
<dbReference type="PANTHER" id="PTHR21859:SF15">
    <property type="entry name" value="PROTEIN SPATA31F1-RELATED"/>
    <property type="match status" value="1"/>
</dbReference>
<evidence type="ECO:0000313" key="8">
    <source>
        <dbReference type="Proteomes" id="UP000000715"/>
    </source>
</evidence>
<evidence type="ECO:0000313" key="9">
    <source>
        <dbReference type="RefSeq" id="XP_004747537.2"/>
    </source>
</evidence>
<feature type="compositionally biased region" description="Basic and acidic residues" evidence="6">
    <location>
        <begin position="119"/>
        <end position="129"/>
    </location>
</feature>
<protein>
    <submittedName>
        <fullName evidence="9">Protein FAM205C</fullName>
    </submittedName>
</protein>
<dbReference type="AlphaFoldDB" id="A0A8U0MM16"/>
<feature type="domain" description="SPATA31-like" evidence="7">
    <location>
        <begin position="267"/>
        <end position="353"/>
    </location>
</feature>
<feature type="compositionally biased region" description="Low complexity" evidence="6">
    <location>
        <begin position="149"/>
        <end position="166"/>
    </location>
</feature>
<keyword evidence="3" id="KW-1133">Transmembrane helix</keyword>
<keyword evidence="4" id="KW-0472">Membrane</keyword>
<evidence type="ECO:0000256" key="6">
    <source>
        <dbReference type="SAM" id="MobiDB-lite"/>
    </source>
</evidence>
<feature type="region of interest" description="Disordered" evidence="6">
    <location>
        <begin position="416"/>
        <end position="456"/>
    </location>
</feature>
<name>A0A8U0MM16_MUSPF</name>
<reference evidence="9" key="1">
    <citation type="submission" date="2025-08" db="UniProtKB">
        <authorList>
            <consortium name="RefSeq"/>
        </authorList>
    </citation>
    <scope>IDENTIFICATION</scope>
    <source>
        <tissue evidence="9">Brain</tissue>
    </source>
</reference>
<organism evidence="8 9">
    <name type="scientific">Mustela putorius furo</name>
    <name type="common">European domestic ferret</name>
    <name type="synonym">Mustela furo</name>
    <dbReference type="NCBI Taxonomy" id="9669"/>
    <lineage>
        <taxon>Eukaryota</taxon>
        <taxon>Metazoa</taxon>
        <taxon>Chordata</taxon>
        <taxon>Craniata</taxon>
        <taxon>Vertebrata</taxon>
        <taxon>Euteleostomi</taxon>
        <taxon>Mammalia</taxon>
        <taxon>Eutheria</taxon>
        <taxon>Laurasiatheria</taxon>
        <taxon>Carnivora</taxon>
        <taxon>Caniformia</taxon>
        <taxon>Musteloidea</taxon>
        <taxon>Mustelidae</taxon>
        <taxon>Mustelinae</taxon>
        <taxon>Mustela</taxon>
    </lineage>
</organism>
<dbReference type="GeneID" id="101691928"/>
<gene>
    <name evidence="9" type="primary">FAM205C</name>
</gene>
<dbReference type="RefSeq" id="XP_004747537.2">
    <property type="nucleotide sequence ID" value="XM_004747480.3"/>
</dbReference>
<proteinExistence type="inferred from homology"/>
<dbReference type="KEGG" id="mpuf:101691928"/>
<keyword evidence="8" id="KW-1185">Reference proteome</keyword>
<evidence type="ECO:0000256" key="2">
    <source>
        <dbReference type="ARBA" id="ARBA00022692"/>
    </source>
</evidence>
<feature type="region of interest" description="Disordered" evidence="6">
    <location>
        <begin position="584"/>
        <end position="615"/>
    </location>
</feature>
<accession>A0A8U0MM16</accession>